<proteinExistence type="predicted"/>
<dbReference type="Proteomes" id="UP000294947">
    <property type="component" value="Unassembled WGS sequence"/>
</dbReference>
<dbReference type="EMBL" id="SMKW01000011">
    <property type="protein sequence ID" value="TDD52782.1"/>
    <property type="molecule type" value="Genomic_DNA"/>
</dbReference>
<dbReference type="Gene3D" id="1.20.120.450">
    <property type="entry name" value="dinb family like domain"/>
    <property type="match status" value="1"/>
</dbReference>
<accession>A0A4R4Z9A1</accession>
<name>A0A4R4Z9A1_9PSEU</name>
<feature type="region of interest" description="Disordered" evidence="1">
    <location>
        <begin position="1"/>
        <end position="33"/>
    </location>
</feature>
<reference evidence="2 3" key="1">
    <citation type="submission" date="2019-03" db="EMBL/GenBank/DDBJ databases">
        <title>Draft genome sequences of novel Actinobacteria.</title>
        <authorList>
            <person name="Sahin N."/>
            <person name="Ay H."/>
            <person name="Saygin H."/>
        </authorList>
    </citation>
    <scope>NUCLEOTIDE SEQUENCE [LARGE SCALE GENOMIC DNA]</scope>
    <source>
        <strain evidence="2 3">7K502</strain>
    </source>
</reference>
<organism evidence="2 3">
    <name type="scientific">Saccharopolyspora elongata</name>
    <dbReference type="NCBI Taxonomy" id="2530387"/>
    <lineage>
        <taxon>Bacteria</taxon>
        <taxon>Bacillati</taxon>
        <taxon>Actinomycetota</taxon>
        <taxon>Actinomycetes</taxon>
        <taxon>Pseudonocardiales</taxon>
        <taxon>Pseudonocardiaceae</taxon>
        <taxon>Saccharopolyspora</taxon>
    </lineage>
</organism>
<protein>
    <submittedName>
        <fullName evidence="2">DinB family protein</fullName>
    </submittedName>
</protein>
<gene>
    <name evidence="2" type="ORF">E1288_11280</name>
</gene>
<dbReference type="Pfam" id="PF04978">
    <property type="entry name" value="MST"/>
    <property type="match status" value="1"/>
</dbReference>
<dbReference type="AlphaFoldDB" id="A0A4R4Z9A1"/>
<dbReference type="OrthoDB" id="4548523at2"/>
<evidence type="ECO:0000313" key="3">
    <source>
        <dbReference type="Proteomes" id="UP000294947"/>
    </source>
</evidence>
<evidence type="ECO:0000313" key="2">
    <source>
        <dbReference type="EMBL" id="TDD52782.1"/>
    </source>
</evidence>
<dbReference type="InterPro" id="IPR034660">
    <property type="entry name" value="DinB/YfiT-like"/>
</dbReference>
<comment type="caution">
    <text evidence="2">The sequence shown here is derived from an EMBL/GenBank/DDBJ whole genome shotgun (WGS) entry which is preliminary data.</text>
</comment>
<dbReference type="InterPro" id="IPR007061">
    <property type="entry name" value="MST-like"/>
</dbReference>
<feature type="compositionally biased region" description="Basic and acidic residues" evidence="1">
    <location>
        <begin position="12"/>
        <end position="22"/>
    </location>
</feature>
<sequence>MSVECGLVRRTLGGDRDPRRSSAADPRSVFPLQASRDETHMAQHVPVCADAPQRRIPKHGLGEKEMLQAWLEFGRNTILGKVAGLSEDGARYNPTRSNTSLAGIVKHLTTVEQHWFQVVLGGRDVPMPFDPQNPDGDWITSADESLPDLLARYREACRDSDRIIDDLELDSTGAQTADDYTLRWALCHVALDTARHAGHADLLREQWDGARGW</sequence>
<dbReference type="SUPFAM" id="SSF109854">
    <property type="entry name" value="DinB/YfiT-like putative metalloenzymes"/>
    <property type="match status" value="1"/>
</dbReference>
<evidence type="ECO:0000256" key="1">
    <source>
        <dbReference type="SAM" id="MobiDB-lite"/>
    </source>
</evidence>
<keyword evidence="3" id="KW-1185">Reference proteome</keyword>